<dbReference type="Gene3D" id="1.10.10.160">
    <property type="match status" value="1"/>
</dbReference>
<dbReference type="Gene3D" id="3.40.50.300">
    <property type="entry name" value="P-loop containing nucleotide triphosphate hydrolases"/>
    <property type="match status" value="1"/>
</dbReference>
<evidence type="ECO:0000256" key="3">
    <source>
        <dbReference type="ARBA" id="ARBA00022806"/>
    </source>
</evidence>
<dbReference type="GO" id="GO:0004386">
    <property type="term" value="F:helicase activity"/>
    <property type="evidence" value="ECO:0007669"/>
    <property type="project" value="UniProtKB-KW"/>
</dbReference>
<evidence type="ECO:0000259" key="5">
    <source>
        <dbReference type="Pfam" id="PF00580"/>
    </source>
</evidence>
<dbReference type="EMBL" id="CBCJ010000104">
    <property type="protein sequence ID" value="CDA70878.1"/>
    <property type="molecule type" value="Genomic_DNA"/>
</dbReference>
<evidence type="ECO:0000256" key="2">
    <source>
        <dbReference type="ARBA" id="ARBA00022801"/>
    </source>
</evidence>
<accession>R6C3A4</accession>
<dbReference type="GO" id="GO:0140097">
    <property type="term" value="F:catalytic activity, acting on DNA"/>
    <property type="evidence" value="ECO:0007669"/>
    <property type="project" value="UniProtKB-ARBA"/>
</dbReference>
<keyword evidence="3 6" id="KW-0347">Helicase</keyword>
<proteinExistence type="predicted"/>
<reference evidence="6" key="1">
    <citation type="submission" date="2012-11" db="EMBL/GenBank/DDBJ databases">
        <title>Dependencies among metagenomic species, viruses, plasmids and units of genetic variation.</title>
        <authorList>
            <person name="Nielsen H.B."/>
            <person name="Almeida M."/>
            <person name="Juncker A.S."/>
            <person name="Rasmussen S."/>
            <person name="Li J."/>
            <person name="Sunagawa S."/>
            <person name="Plichta D."/>
            <person name="Gautier L."/>
            <person name="Le Chatelier E."/>
            <person name="Peletier E."/>
            <person name="Bonde I."/>
            <person name="Nielsen T."/>
            <person name="Manichanh C."/>
            <person name="Arumugam M."/>
            <person name="Batto J."/>
            <person name="Santos M.B.Q.D."/>
            <person name="Blom N."/>
            <person name="Borruel N."/>
            <person name="Burgdorf K.S."/>
            <person name="Boumezbeur F."/>
            <person name="Casellas F."/>
            <person name="Dore J."/>
            <person name="Guarner F."/>
            <person name="Hansen T."/>
            <person name="Hildebrand F."/>
            <person name="Kaas R.S."/>
            <person name="Kennedy S."/>
            <person name="Kristiansen K."/>
            <person name="Kultima J.R."/>
            <person name="Leonard P."/>
            <person name="Levenez F."/>
            <person name="Lund O."/>
            <person name="Moumen B."/>
            <person name="Le Paslier D."/>
            <person name="Pons N."/>
            <person name="Pedersen O."/>
            <person name="Prifti E."/>
            <person name="Qin J."/>
            <person name="Raes J."/>
            <person name="Tap J."/>
            <person name="Tims S."/>
            <person name="Ussery D.W."/>
            <person name="Yamada T."/>
            <person name="MetaHit consortium"/>
            <person name="Renault P."/>
            <person name="Sicheritz-Ponten T."/>
            <person name="Bork P."/>
            <person name="Wang J."/>
            <person name="Brunak S."/>
            <person name="Ehrlich S.D."/>
        </authorList>
    </citation>
    <scope>NUCLEOTIDE SEQUENCE [LARGE SCALE GENOMIC DNA]</scope>
</reference>
<evidence type="ECO:0000313" key="7">
    <source>
        <dbReference type="Proteomes" id="UP000018362"/>
    </source>
</evidence>
<evidence type="ECO:0000313" key="6">
    <source>
        <dbReference type="EMBL" id="CDA70878.1"/>
    </source>
</evidence>
<evidence type="ECO:0000256" key="1">
    <source>
        <dbReference type="ARBA" id="ARBA00022741"/>
    </source>
</evidence>
<dbReference type="InterPro" id="IPR013986">
    <property type="entry name" value="DExx_box_DNA_helicase_dom_sf"/>
</dbReference>
<gene>
    <name evidence="6" type="ORF">BN509_01900</name>
</gene>
<dbReference type="GO" id="GO:0005524">
    <property type="term" value="F:ATP binding"/>
    <property type="evidence" value="ECO:0007669"/>
    <property type="project" value="UniProtKB-KW"/>
</dbReference>
<organism evidence="6 7">
    <name type="scientific">Phocaeicola coprocola CAG:162</name>
    <dbReference type="NCBI Taxonomy" id="1263040"/>
    <lineage>
        <taxon>Bacteria</taxon>
        <taxon>Pseudomonadati</taxon>
        <taxon>Bacteroidota</taxon>
        <taxon>Bacteroidia</taxon>
        <taxon>Bacteroidales</taxon>
        <taxon>Bacteroidaceae</taxon>
        <taxon>Phocaeicola</taxon>
    </lineage>
</organism>
<dbReference type="Pfam" id="PF00580">
    <property type="entry name" value="UvrD-helicase"/>
    <property type="match status" value="1"/>
</dbReference>
<evidence type="ECO:0000256" key="4">
    <source>
        <dbReference type="ARBA" id="ARBA00022840"/>
    </source>
</evidence>
<sequence length="258" mass="30972">MISYLKEMNEDFYTVTSKIDGRQYILNKQDDGIFNLIINKIVRLMYESSHLDSILILTDTPSHTCELKSRIALCIGEKRVQSLWINTFYDFYVRFYRTEILPINKTIEIYDSNVILRNIIRHLQLDKKIYNLGAVINEISYAKKNLILPDENGKVDNLTRWHNGKLRSMSDIYAYYWNFCKKRNIIDCDDFAIKTFFLFNERPDILHKYIGKFDNILVSNEYNQSYVDSRMLSLLLDRTIYSEGEWIDYRYTNYRRNE</sequence>
<dbReference type="InterPro" id="IPR027417">
    <property type="entry name" value="P-loop_NTPase"/>
</dbReference>
<dbReference type="InterPro" id="IPR014016">
    <property type="entry name" value="UvrD-like_ATP-bd"/>
</dbReference>
<name>R6C3A4_9BACT</name>
<keyword evidence="2" id="KW-0378">Hydrolase</keyword>
<dbReference type="SUPFAM" id="SSF52540">
    <property type="entry name" value="P-loop containing nucleoside triphosphate hydrolases"/>
    <property type="match status" value="1"/>
</dbReference>
<protein>
    <submittedName>
        <fullName evidence="6">ATP-dependent DNA helicase PcrA</fullName>
    </submittedName>
</protein>
<comment type="caution">
    <text evidence="6">The sequence shown here is derived from an EMBL/GenBank/DDBJ whole genome shotgun (WGS) entry which is preliminary data.</text>
</comment>
<dbReference type="GO" id="GO:0016787">
    <property type="term" value="F:hydrolase activity"/>
    <property type="evidence" value="ECO:0007669"/>
    <property type="project" value="UniProtKB-KW"/>
</dbReference>
<dbReference type="AlphaFoldDB" id="R6C3A4"/>
<dbReference type="Proteomes" id="UP000018362">
    <property type="component" value="Unassembled WGS sequence"/>
</dbReference>
<keyword evidence="4" id="KW-0067">ATP-binding</keyword>
<keyword evidence="1" id="KW-0547">Nucleotide-binding</keyword>
<feature type="domain" description="UvrD-like helicase ATP-binding" evidence="5">
    <location>
        <begin position="36"/>
        <end position="219"/>
    </location>
</feature>